<evidence type="ECO:0000313" key="4">
    <source>
        <dbReference type="Proteomes" id="UP001243623"/>
    </source>
</evidence>
<proteinExistence type="predicted"/>
<dbReference type="AlphaFoldDB" id="A0A9Y2AGQ6"/>
<dbReference type="Pfam" id="PF13411">
    <property type="entry name" value="MerR_1"/>
    <property type="match status" value="1"/>
</dbReference>
<feature type="domain" description="HTH merR-type" evidence="2">
    <location>
        <begin position="7"/>
        <end position="76"/>
    </location>
</feature>
<dbReference type="GO" id="GO:0003677">
    <property type="term" value="F:DNA binding"/>
    <property type="evidence" value="ECO:0007669"/>
    <property type="project" value="UniProtKB-KW"/>
</dbReference>
<gene>
    <name evidence="3" type="ORF">P3F81_07730</name>
</gene>
<dbReference type="SUPFAM" id="SSF55136">
    <property type="entry name" value="Probable bacterial effector-binding domain"/>
    <property type="match status" value="1"/>
</dbReference>
<dbReference type="PANTHER" id="PTHR30204:SF85">
    <property type="entry name" value="MULTIDRUG-EFFLUX TRANSPORTER 2 REGULATOR"/>
    <property type="match status" value="1"/>
</dbReference>
<dbReference type="InterPro" id="IPR009061">
    <property type="entry name" value="DNA-bd_dom_put_sf"/>
</dbReference>
<dbReference type="PROSITE" id="PS50937">
    <property type="entry name" value="HTH_MERR_2"/>
    <property type="match status" value="1"/>
</dbReference>
<accession>A0A9Y2AGQ6</accession>
<reference evidence="3" key="1">
    <citation type="submission" date="2023-03" db="EMBL/GenBank/DDBJ databases">
        <title>Selenobaculum gbiensis gen. nov. sp. nov., a new bacterium isolated from the gut microbiota of IBD patient.</title>
        <authorList>
            <person name="Yeo S."/>
            <person name="Park H."/>
            <person name="Huh C.S."/>
        </authorList>
    </citation>
    <scope>NUCLEOTIDE SEQUENCE</scope>
    <source>
        <strain evidence="3">ICN-92133</strain>
    </source>
</reference>
<organism evidence="3 4">
    <name type="scientific">Selenobaculum gibii</name>
    <dbReference type="NCBI Taxonomy" id="3054208"/>
    <lineage>
        <taxon>Bacteria</taxon>
        <taxon>Bacillati</taxon>
        <taxon>Bacillota</taxon>
        <taxon>Negativicutes</taxon>
        <taxon>Selenomonadales</taxon>
        <taxon>Selenomonadaceae</taxon>
        <taxon>Selenobaculum</taxon>
    </lineage>
</organism>
<dbReference type="KEGG" id="sgbi:P3F81_07730"/>
<keyword evidence="4" id="KW-1185">Reference proteome</keyword>
<dbReference type="Proteomes" id="UP001243623">
    <property type="component" value="Chromosome"/>
</dbReference>
<dbReference type="PANTHER" id="PTHR30204">
    <property type="entry name" value="REDOX-CYCLING DRUG-SENSING TRANSCRIPTIONAL ACTIVATOR SOXR"/>
    <property type="match status" value="1"/>
</dbReference>
<dbReference type="Gene3D" id="3.20.80.10">
    <property type="entry name" value="Regulatory factor, effector binding domain"/>
    <property type="match status" value="1"/>
</dbReference>
<dbReference type="SUPFAM" id="SSF46955">
    <property type="entry name" value="Putative DNA-binding domain"/>
    <property type="match status" value="1"/>
</dbReference>
<dbReference type="InterPro" id="IPR047057">
    <property type="entry name" value="MerR_fam"/>
</dbReference>
<dbReference type="SMART" id="SM00422">
    <property type="entry name" value="HTH_MERR"/>
    <property type="match status" value="1"/>
</dbReference>
<dbReference type="Gene3D" id="1.10.1660.10">
    <property type="match status" value="1"/>
</dbReference>
<keyword evidence="1" id="KW-0238">DNA-binding</keyword>
<evidence type="ECO:0000256" key="1">
    <source>
        <dbReference type="ARBA" id="ARBA00023125"/>
    </source>
</evidence>
<dbReference type="InterPro" id="IPR000551">
    <property type="entry name" value="MerR-type_HTH_dom"/>
</dbReference>
<sequence length="278" mass="32908">MENEKNYFTAGELASLYGIPKQTLLYYDKNELLIPAFVNKNGYRYYSVSQYLVLEIILNMRKLNISVHDIKLYLENRSDENFGKILQDKIKECNELIDDTQKVKNSLELSLATLEKIPKIRLNQIELSFQQSKILLLSPPITKTTQIKDRVKTLAHHNQAAFSKKHFKEFTTGWIIDKDDFFAKKFNRSIQYFTPVSHSFSKKHCYTRPEGFYISIFFEGTYYQKASSIYLRLEDFIKRNHLIVVGDIYVFPIKNHWLTEDTKSYINQISFQVEYQNE</sequence>
<dbReference type="EMBL" id="CP120678">
    <property type="protein sequence ID" value="WIW69807.1"/>
    <property type="molecule type" value="Genomic_DNA"/>
</dbReference>
<protein>
    <submittedName>
        <fullName evidence="3">MerR family transcriptional regulator</fullName>
    </submittedName>
</protein>
<evidence type="ECO:0000313" key="3">
    <source>
        <dbReference type="EMBL" id="WIW69807.1"/>
    </source>
</evidence>
<dbReference type="GO" id="GO:0003700">
    <property type="term" value="F:DNA-binding transcription factor activity"/>
    <property type="evidence" value="ECO:0007669"/>
    <property type="project" value="InterPro"/>
</dbReference>
<dbReference type="InterPro" id="IPR011256">
    <property type="entry name" value="Reg_factor_effector_dom_sf"/>
</dbReference>
<evidence type="ECO:0000259" key="2">
    <source>
        <dbReference type="PROSITE" id="PS50937"/>
    </source>
</evidence>
<dbReference type="RefSeq" id="WP_147669875.1">
    <property type="nucleotide sequence ID" value="NZ_CP120678.1"/>
</dbReference>
<name>A0A9Y2AGQ6_9FIRM</name>